<organism evidence="1 2">
    <name type="scientific">Candidatus Segetimicrobium genomatis</name>
    <dbReference type="NCBI Taxonomy" id="2569760"/>
    <lineage>
        <taxon>Bacteria</taxon>
        <taxon>Bacillati</taxon>
        <taxon>Candidatus Sysuimicrobiota</taxon>
        <taxon>Candidatus Sysuimicrobiia</taxon>
        <taxon>Candidatus Sysuimicrobiales</taxon>
        <taxon>Candidatus Segetimicrobiaceae</taxon>
        <taxon>Candidatus Segetimicrobium</taxon>
    </lineage>
</organism>
<dbReference type="AlphaFoldDB" id="A0A537LDR1"/>
<evidence type="ECO:0000313" key="2">
    <source>
        <dbReference type="Proteomes" id="UP000318661"/>
    </source>
</evidence>
<gene>
    <name evidence="1" type="ORF">E6G99_09265</name>
</gene>
<evidence type="ECO:0000313" key="1">
    <source>
        <dbReference type="EMBL" id="TMJ06151.1"/>
    </source>
</evidence>
<reference evidence="1 2" key="1">
    <citation type="journal article" date="2019" name="Nat. Microbiol.">
        <title>Mediterranean grassland soil C-N compound turnover is dependent on rainfall and depth, and is mediated by genomically divergent microorganisms.</title>
        <authorList>
            <person name="Diamond S."/>
            <person name="Andeer P.F."/>
            <person name="Li Z."/>
            <person name="Crits-Christoph A."/>
            <person name="Burstein D."/>
            <person name="Anantharaman K."/>
            <person name="Lane K.R."/>
            <person name="Thomas B.C."/>
            <person name="Pan C."/>
            <person name="Northen T.R."/>
            <person name="Banfield J.F."/>
        </authorList>
    </citation>
    <scope>NUCLEOTIDE SEQUENCE [LARGE SCALE GENOMIC DNA]</scope>
    <source>
        <strain evidence="1">NP_2</strain>
    </source>
</reference>
<sequence length="102" mass="11354">MESLVLSFITLLAGDKYSNGDHERITIIVPRTHADVVDLLAKAFAGREGVEIIVDRRHSERRAQQRAVAVERRRADRRRPRDTVIEVVLGAGTRPHPPGAPA</sequence>
<dbReference type="Proteomes" id="UP000318661">
    <property type="component" value="Unassembled WGS sequence"/>
</dbReference>
<dbReference type="EMBL" id="VBAJ01000235">
    <property type="protein sequence ID" value="TMJ06151.1"/>
    <property type="molecule type" value="Genomic_DNA"/>
</dbReference>
<protein>
    <submittedName>
        <fullName evidence="1">Uncharacterized protein</fullName>
    </submittedName>
</protein>
<proteinExistence type="predicted"/>
<accession>A0A537LDR1</accession>
<comment type="caution">
    <text evidence="1">The sequence shown here is derived from an EMBL/GenBank/DDBJ whole genome shotgun (WGS) entry which is preliminary data.</text>
</comment>
<name>A0A537LDR1_9BACT</name>